<keyword evidence="3" id="KW-1185">Reference proteome</keyword>
<gene>
    <name evidence="2" type="ORF">LTR09_008300</name>
</gene>
<sequence length="211" mass="24281">MVSVLLDSLSQYQHQPRATEAEPTQSTSTATAESSSPPLTTDEHTKPIATARVDSSSPLLRLPLELRDEIYEYAVIRAETLPIFYTRCTFHIAIIDYDSKTLQRAHPPWMKNCARQWDFLSPHSLDPHWPNLRLRLREVHARQDDSLGRLTAAKDTHVGYTIIEAIFRLVFSLKDLSWERVESILVEQRKVLVKIDRRWGDDKEMGSASRT</sequence>
<comment type="caution">
    <text evidence="2">The sequence shown here is derived from an EMBL/GenBank/DDBJ whole genome shotgun (WGS) entry which is preliminary data.</text>
</comment>
<dbReference type="AlphaFoldDB" id="A0AAJ0GCF5"/>
<name>A0AAJ0GCF5_9PEZI</name>
<evidence type="ECO:0000313" key="3">
    <source>
        <dbReference type="Proteomes" id="UP001271007"/>
    </source>
</evidence>
<accession>A0AAJ0GCF5</accession>
<proteinExistence type="predicted"/>
<dbReference type="EMBL" id="JAWDJX010000032">
    <property type="protein sequence ID" value="KAK3050389.1"/>
    <property type="molecule type" value="Genomic_DNA"/>
</dbReference>
<dbReference type="Proteomes" id="UP001271007">
    <property type="component" value="Unassembled WGS sequence"/>
</dbReference>
<organism evidence="2 3">
    <name type="scientific">Extremus antarcticus</name>
    <dbReference type="NCBI Taxonomy" id="702011"/>
    <lineage>
        <taxon>Eukaryota</taxon>
        <taxon>Fungi</taxon>
        <taxon>Dikarya</taxon>
        <taxon>Ascomycota</taxon>
        <taxon>Pezizomycotina</taxon>
        <taxon>Dothideomycetes</taxon>
        <taxon>Dothideomycetidae</taxon>
        <taxon>Mycosphaerellales</taxon>
        <taxon>Extremaceae</taxon>
        <taxon>Extremus</taxon>
    </lineage>
</organism>
<protein>
    <submittedName>
        <fullName evidence="2">Uncharacterized protein</fullName>
    </submittedName>
</protein>
<feature type="region of interest" description="Disordered" evidence="1">
    <location>
        <begin position="1"/>
        <end position="47"/>
    </location>
</feature>
<evidence type="ECO:0000313" key="2">
    <source>
        <dbReference type="EMBL" id="KAK3050389.1"/>
    </source>
</evidence>
<feature type="compositionally biased region" description="Low complexity" evidence="1">
    <location>
        <begin position="21"/>
        <end position="40"/>
    </location>
</feature>
<evidence type="ECO:0000256" key="1">
    <source>
        <dbReference type="SAM" id="MobiDB-lite"/>
    </source>
</evidence>
<reference evidence="2" key="1">
    <citation type="submission" date="2023-04" db="EMBL/GenBank/DDBJ databases">
        <title>Black Yeasts Isolated from many extreme environments.</title>
        <authorList>
            <person name="Coleine C."/>
            <person name="Stajich J.E."/>
            <person name="Selbmann L."/>
        </authorList>
    </citation>
    <scope>NUCLEOTIDE SEQUENCE</scope>
    <source>
        <strain evidence="2">CCFEE 5312</strain>
    </source>
</reference>